<proteinExistence type="predicted"/>
<name>A0ABS9V600_9BACT</name>
<keyword evidence="2" id="KW-1185">Reference proteome</keyword>
<comment type="caution">
    <text evidence="1">The sequence shown here is derived from an EMBL/GenBank/DDBJ whole genome shotgun (WGS) entry which is preliminary data.</text>
</comment>
<gene>
    <name evidence="1" type="ORF">MM239_20855</name>
</gene>
<evidence type="ECO:0000313" key="2">
    <source>
        <dbReference type="Proteomes" id="UP001165489"/>
    </source>
</evidence>
<sequence length="75" mass="9045">EGSWRQNSALRNTNLIRHIQWDKTTIQVKIQRLHGRWSVNEAGTWSESELSYHGRSHRRIKYGRKRFAMRSQQKP</sequence>
<feature type="non-terminal residue" evidence="1">
    <location>
        <position position="1"/>
    </location>
</feature>
<accession>A0ABS9V600</accession>
<dbReference type="RefSeq" id="WP_241350260.1">
    <property type="nucleotide sequence ID" value="NZ_JAKZGP010000160.1"/>
</dbReference>
<dbReference type="EMBL" id="JAKZGP010000160">
    <property type="protein sequence ID" value="MCH7411843.1"/>
    <property type="molecule type" value="Genomic_DNA"/>
</dbReference>
<dbReference type="Proteomes" id="UP001165489">
    <property type="component" value="Unassembled WGS sequence"/>
</dbReference>
<reference evidence="1" key="1">
    <citation type="submission" date="2022-03" db="EMBL/GenBank/DDBJ databases">
        <title>De novo assembled genomes of Belliella spp. (Cyclobacteriaceae) strains.</title>
        <authorList>
            <person name="Szabo A."/>
            <person name="Korponai K."/>
            <person name="Felfoldi T."/>
        </authorList>
    </citation>
    <scope>NUCLEOTIDE SEQUENCE</scope>
    <source>
        <strain evidence="1">DSM 111904</strain>
    </source>
</reference>
<evidence type="ECO:0000313" key="1">
    <source>
        <dbReference type="EMBL" id="MCH7411843.1"/>
    </source>
</evidence>
<organism evidence="1 2">
    <name type="scientific">Belliella filtrata</name>
    <dbReference type="NCBI Taxonomy" id="2923435"/>
    <lineage>
        <taxon>Bacteria</taxon>
        <taxon>Pseudomonadati</taxon>
        <taxon>Bacteroidota</taxon>
        <taxon>Cytophagia</taxon>
        <taxon>Cytophagales</taxon>
        <taxon>Cyclobacteriaceae</taxon>
        <taxon>Belliella</taxon>
    </lineage>
</organism>
<protein>
    <submittedName>
        <fullName evidence="1">Uncharacterized protein</fullName>
    </submittedName>
</protein>